<keyword evidence="5 10" id="KW-0175">Coiled coil</keyword>
<keyword evidence="13" id="KW-1185">Reference proteome</keyword>
<dbReference type="PANTHER" id="PTHR14517:SF6">
    <property type="entry name" value="RE41410P"/>
    <property type="match status" value="1"/>
</dbReference>
<evidence type="ECO:0000256" key="4">
    <source>
        <dbReference type="ARBA" id="ARBA00022846"/>
    </source>
</evidence>
<feature type="coiled-coil region" evidence="10">
    <location>
        <begin position="50"/>
        <end position="95"/>
    </location>
</feature>
<sequence length="378" mass="44745">MFALERDEREARAIERRRMLEEERRQRIFNPKARTIGVDVAALDEQVRIKEEAERAAAEREAAYAAEQERVRRQLLQLEAQAAEQRRDVLREQEAYRQRYQTYDSRKEFDLNDPDYLRKDLPARVADDDERLGPASLQKFEGEDLTGEERRKAQQEQMRRWVALQLAQKKQKQREEEEAQRLYELRQQEMTLRGLEMEEAQNRTRRAVQTAVKDYNAALAAEWAERERARKLAETREGLEEIHNNLNSDLLCENPYKAAAASQLPGRVVVTEFKGLLPEERERIRAIQAEQAEERARIEAARAEEERRWELQAEANRRAALRLEAQNQRERRAVNERVSGENAQLAAEARQRQEFINNKLYTNQPTQAYWDQWNTSTR</sequence>
<evidence type="ECO:0000256" key="7">
    <source>
        <dbReference type="ARBA" id="ARBA00023212"/>
    </source>
</evidence>
<evidence type="ECO:0000256" key="6">
    <source>
        <dbReference type="ARBA" id="ARBA00023069"/>
    </source>
</evidence>
<comment type="subunit">
    <text evidence="9">Microtubule inner protein component of sperm flagellar doublet microtubules.</text>
</comment>
<feature type="region of interest" description="Disordered" evidence="11">
    <location>
        <begin position="122"/>
        <end position="152"/>
    </location>
</feature>
<comment type="similarity">
    <text evidence="2">Belongs to the RIB43A family.</text>
</comment>
<evidence type="ECO:0000256" key="11">
    <source>
        <dbReference type="SAM" id="MobiDB-lite"/>
    </source>
</evidence>
<proteinExistence type="inferred from homology"/>
<evidence type="ECO:0000256" key="8">
    <source>
        <dbReference type="ARBA" id="ARBA00023273"/>
    </source>
</evidence>
<evidence type="ECO:0000256" key="9">
    <source>
        <dbReference type="ARBA" id="ARBA00046435"/>
    </source>
</evidence>
<evidence type="ECO:0000256" key="3">
    <source>
        <dbReference type="ARBA" id="ARBA00022490"/>
    </source>
</evidence>
<dbReference type="OrthoDB" id="429119at2759"/>
<gene>
    <name evidence="12" type="ORF">AMSG_02813</name>
</gene>
<dbReference type="PANTHER" id="PTHR14517">
    <property type="entry name" value="RIB43A-RELATED"/>
    <property type="match status" value="1"/>
</dbReference>
<dbReference type="Proteomes" id="UP000054408">
    <property type="component" value="Unassembled WGS sequence"/>
</dbReference>
<evidence type="ECO:0000313" key="13">
    <source>
        <dbReference type="Proteomes" id="UP000054408"/>
    </source>
</evidence>
<dbReference type="Pfam" id="PF05914">
    <property type="entry name" value="RIB43A"/>
    <property type="match status" value="1"/>
</dbReference>
<feature type="coiled-coil region" evidence="10">
    <location>
        <begin position="284"/>
        <end position="331"/>
    </location>
</feature>
<evidence type="ECO:0000256" key="5">
    <source>
        <dbReference type="ARBA" id="ARBA00023054"/>
    </source>
</evidence>
<dbReference type="STRING" id="461836.A0A0L0D2D9"/>
<dbReference type="EMBL" id="GL349442">
    <property type="protein sequence ID" value="KNC46361.1"/>
    <property type="molecule type" value="Genomic_DNA"/>
</dbReference>
<dbReference type="InterPro" id="IPR008805">
    <property type="entry name" value="RIB43A"/>
</dbReference>
<accession>A0A0L0D2D9</accession>
<protein>
    <submittedName>
        <fullName evidence="12">Protofilament ribbon protein</fullName>
    </submittedName>
</protein>
<dbReference type="eggNOG" id="ENOG502QWST">
    <property type="taxonomic scope" value="Eukaryota"/>
</dbReference>
<keyword evidence="3" id="KW-0963">Cytoplasm</keyword>
<organism evidence="12 13">
    <name type="scientific">Thecamonas trahens ATCC 50062</name>
    <dbReference type="NCBI Taxonomy" id="461836"/>
    <lineage>
        <taxon>Eukaryota</taxon>
        <taxon>Apusozoa</taxon>
        <taxon>Apusomonadida</taxon>
        <taxon>Apusomonadidae</taxon>
        <taxon>Thecamonas</taxon>
    </lineage>
</organism>
<evidence type="ECO:0000256" key="1">
    <source>
        <dbReference type="ARBA" id="ARBA00004611"/>
    </source>
</evidence>
<evidence type="ECO:0000256" key="2">
    <source>
        <dbReference type="ARBA" id="ARBA00006875"/>
    </source>
</evidence>
<evidence type="ECO:0000256" key="10">
    <source>
        <dbReference type="SAM" id="Coils"/>
    </source>
</evidence>
<dbReference type="OMA" id="NLCRAIN"/>
<keyword evidence="4" id="KW-0282">Flagellum</keyword>
<dbReference type="AlphaFoldDB" id="A0A0L0D2D9"/>
<dbReference type="RefSeq" id="XP_013760654.1">
    <property type="nucleotide sequence ID" value="XM_013905200.1"/>
</dbReference>
<reference evidence="12 13" key="1">
    <citation type="submission" date="2010-05" db="EMBL/GenBank/DDBJ databases">
        <title>The Genome Sequence of Thecamonas trahens ATCC 50062.</title>
        <authorList>
            <consortium name="The Broad Institute Genome Sequencing Platform"/>
            <person name="Russ C."/>
            <person name="Cuomo C."/>
            <person name="Shea T."/>
            <person name="Young S.K."/>
            <person name="Zeng Q."/>
            <person name="Koehrsen M."/>
            <person name="Haas B."/>
            <person name="Borodovsky M."/>
            <person name="Guigo R."/>
            <person name="Alvarado L."/>
            <person name="Berlin A."/>
            <person name="Bochicchio J."/>
            <person name="Borenstein D."/>
            <person name="Chapman S."/>
            <person name="Chen Z."/>
            <person name="Freedman E."/>
            <person name="Gellesch M."/>
            <person name="Goldberg J."/>
            <person name="Griggs A."/>
            <person name="Gujja S."/>
            <person name="Heilman E."/>
            <person name="Heiman D."/>
            <person name="Hepburn T."/>
            <person name="Howarth C."/>
            <person name="Jen D."/>
            <person name="Larson L."/>
            <person name="Mehta T."/>
            <person name="Park D."/>
            <person name="Pearson M."/>
            <person name="Roberts A."/>
            <person name="Saif S."/>
            <person name="Shenoy N."/>
            <person name="Sisk P."/>
            <person name="Stolte C."/>
            <person name="Sykes S."/>
            <person name="Thomson T."/>
            <person name="Walk T."/>
            <person name="White J."/>
            <person name="Yandava C."/>
            <person name="Burger G."/>
            <person name="Gray M.W."/>
            <person name="Holland P.W.H."/>
            <person name="King N."/>
            <person name="Lang F.B.F."/>
            <person name="Roger A.J."/>
            <person name="Ruiz-Trillo I."/>
            <person name="Lander E."/>
            <person name="Nusbaum C."/>
        </authorList>
    </citation>
    <scope>NUCLEOTIDE SEQUENCE [LARGE SCALE GENOMIC DNA]</scope>
    <source>
        <strain evidence="12 13">ATCC 50062</strain>
    </source>
</reference>
<evidence type="ECO:0000313" key="12">
    <source>
        <dbReference type="EMBL" id="KNC46361.1"/>
    </source>
</evidence>
<dbReference type="GeneID" id="25562465"/>
<keyword evidence="6" id="KW-0969">Cilium</keyword>
<name>A0A0L0D2D9_THETB</name>
<keyword evidence="8" id="KW-0966">Cell projection</keyword>
<keyword evidence="7" id="KW-0206">Cytoskeleton</keyword>
<comment type="subcellular location">
    <subcellularLocation>
        <location evidence="1">Cytoplasm</location>
        <location evidence="1">Cytoskeleton</location>
        <location evidence="1">Flagellum axoneme</location>
    </subcellularLocation>
</comment>